<feature type="domain" description="DUF4397" evidence="1">
    <location>
        <begin position="30"/>
        <end position="145"/>
    </location>
</feature>
<evidence type="ECO:0000259" key="1">
    <source>
        <dbReference type="Pfam" id="PF14344"/>
    </source>
</evidence>
<sequence>MRYIMQYINVPFNIPTRVDDMMNSEDNMSAYVRVAHIAARAPDVDIYVNDKLTISDLEYRDFTTYIKLPSGTYNIKVYRANNTDFPLADVDIFIAPKSVTTIVAYMQRRMLSLYPVDETPLTSTTDGKAKIRIAQFIENIPPVDVVLSNGTVLYKNVNFKDIRNYIELPIGRYTMLLKLANTDIDMLYVPNINLKSDKYYTLYLIGLVTNFPTPQMLIPLDGISYLNI</sequence>
<accession>A0A927ZJQ3</accession>
<evidence type="ECO:0000313" key="2">
    <source>
        <dbReference type="EMBL" id="MBE6061047.1"/>
    </source>
</evidence>
<evidence type="ECO:0000313" key="3">
    <source>
        <dbReference type="Proteomes" id="UP000768462"/>
    </source>
</evidence>
<organism evidence="2 3">
    <name type="scientific">Clostridium sulfidigenes</name>
    <dbReference type="NCBI Taxonomy" id="318464"/>
    <lineage>
        <taxon>Bacteria</taxon>
        <taxon>Bacillati</taxon>
        <taxon>Bacillota</taxon>
        <taxon>Clostridia</taxon>
        <taxon>Eubacteriales</taxon>
        <taxon>Clostridiaceae</taxon>
        <taxon>Clostridium</taxon>
    </lineage>
</organism>
<proteinExistence type="predicted"/>
<reference evidence="2" key="1">
    <citation type="submission" date="2019-04" db="EMBL/GenBank/DDBJ databases">
        <title>Evolution of Biomass-Degrading Anaerobic Consortia Revealed by Metagenomics.</title>
        <authorList>
            <person name="Peng X."/>
        </authorList>
    </citation>
    <scope>NUCLEOTIDE SEQUENCE</scope>
    <source>
        <strain evidence="2">SIG254</strain>
    </source>
</reference>
<name>A0A927ZJQ3_9CLOT</name>
<dbReference type="Pfam" id="PF14344">
    <property type="entry name" value="DUF4397"/>
    <property type="match status" value="1"/>
</dbReference>
<dbReference type="Proteomes" id="UP000768462">
    <property type="component" value="Unassembled WGS sequence"/>
</dbReference>
<dbReference type="InterPro" id="IPR025510">
    <property type="entry name" value="DUF4397"/>
</dbReference>
<gene>
    <name evidence="2" type="ORF">E7215_12875</name>
</gene>
<dbReference type="AlphaFoldDB" id="A0A927ZJQ3"/>
<protein>
    <submittedName>
        <fullName evidence="2">DUF4397 domain-containing protein</fullName>
    </submittedName>
</protein>
<dbReference type="EMBL" id="SVCM01000147">
    <property type="protein sequence ID" value="MBE6061047.1"/>
    <property type="molecule type" value="Genomic_DNA"/>
</dbReference>
<comment type="caution">
    <text evidence="2">The sequence shown here is derived from an EMBL/GenBank/DDBJ whole genome shotgun (WGS) entry which is preliminary data.</text>
</comment>